<dbReference type="Proteomes" id="UP001172083">
    <property type="component" value="Unassembled WGS sequence"/>
</dbReference>
<protein>
    <submittedName>
        <fullName evidence="3">Polymer-forming cytoskeletal protein</fullName>
    </submittedName>
</protein>
<dbReference type="InterPro" id="IPR007607">
    <property type="entry name" value="BacA/B"/>
</dbReference>
<feature type="compositionally biased region" description="Basic and acidic residues" evidence="2">
    <location>
        <begin position="1"/>
        <end position="17"/>
    </location>
</feature>
<comment type="caution">
    <text evidence="3">The sequence shown here is derived from an EMBL/GenBank/DDBJ whole genome shotgun (WGS) entry which is preliminary data.</text>
</comment>
<dbReference type="Pfam" id="PF04519">
    <property type="entry name" value="Bactofilin"/>
    <property type="match status" value="1"/>
</dbReference>
<comment type="similarity">
    <text evidence="1">Belongs to the bactofilin family.</text>
</comment>
<dbReference type="EMBL" id="JAUJEB010000001">
    <property type="protein sequence ID" value="MDN5212865.1"/>
    <property type="molecule type" value="Genomic_DNA"/>
</dbReference>
<dbReference type="RefSeq" id="WP_346758182.1">
    <property type="nucleotide sequence ID" value="NZ_JAUJEB010000001.1"/>
</dbReference>
<dbReference type="PANTHER" id="PTHR35024:SF4">
    <property type="entry name" value="POLYMER-FORMING CYTOSKELETAL PROTEIN"/>
    <property type="match status" value="1"/>
</dbReference>
<sequence>MFSNKKEVKQTQERHQESSLFGKGSTFTGTIDSSENIRVDGKIIGTINAKAKVVAGPESLIEGNIHAERAEISGEIKGDIEVTDILILRASAKIHGDITTDKLIMDEGASFNGKCNVGEKVKALKLGNGPETHNNGKKLNGNHNGTKTDYISVAG</sequence>
<feature type="region of interest" description="Disordered" evidence="2">
    <location>
        <begin position="1"/>
        <end position="23"/>
    </location>
</feature>
<organism evidence="3 4">
    <name type="scientific">Agaribacillus aureus</name>
    <dbReference type="NCBI Taxonomy" id="3051825"/>
    <lineage>
        <taxon>Bacteria</taxon>
        <taxon>Pseudomonadati</taxon>
        <taxon>Bacteroidota</taxon>
        <taxon>Cytophagia</taxon>
        <taxon>Cytophagales</taxon>
        <taxon>Splendidivirgaceae</taxon>
        <taxon>Agaribacillus</taxon>
    </lineage>
</organism>
<evidence type="ECO:0000313" key="3">
    <source>
        <dbReference type="EMBL" id="MDN5212865.1"/>
    </source>
</evidence>
<feature type="compositionally biased region" description="Low complexity" evidence="2">
    <location>
        <begin position="137"/>
        <end position="148"/>
    </location>
</feature>
<evidence type="ECO:0000256" key="2">
    <source>
        <dbReference type="SAM" id="MobiDB-lite"/>
    </source>
</evidence>
<accession>A0ABT8L573</accession>
<evidence type="ECO:0000256" key="1">
    <source>
        <dbReference type="ARBA" id="ARBA00044755"/>
    </source>
</evidence>
<name>A0ABT8L573_9BACT</name>
<proteinExistence type="inferred from homology"/>
<gene>
    <name evidence="3" type="ORF">QQ020_12440</name>
</gene>
<dbReference type="PANTHER" id="PTHR35024">
    <property type="entry name" value="HYPOTHETICAL CYTOSOLIC PROTEIN"/>
    <property type="match status" value="1"/>
</dbReference>
<reference evidence="3" key="1">
    <citation type="submission" date="2023-06" db="EMBL/GenBank/DDBJ databases">
        <title>Genomic of Agaribacillus aureum.</title>
        <authorList>
            <person name="Wang G."/>
        </authorList>
    </citation>
    <scope>NUCLEOTIDE SEQUENCE</scope>
    <source>
        <strain evidence="3">BMA12</strain>
    </source>
</reference>
<evidence type="ECO:0000313" key="4">
    <source>
        <dbReference type="Proteomes" id="UP001172083"/>
    </source>
</evidence>
<keyword evidence="4" id="KW-1185">Reference proteome</keyword>
<feature type="region of interest" description="Disordered" evidence="2">
    <location>
        <begin position="127"/>
        <end position="155"/>
    </location>
</feature>